<evidence type="ECO:0000256" key="6">
    <source>
        <dbReference type="SAM" id="MobiDB-lite"/>
    </source>
</evidence>
<keyword evidence="3" id="KW-0029">Amino-acid transport</keyword>
<keyword evidence="4 7" id="KW-1133">Transmembrane helix</keyword>
<dbReference type="Proteomes" id="UP001417504">
    <property type="component" value="Unassembled WGS sequence"/>
</dbReference>
<evidence type="ECO:0000256" key="1">
    <source>
        <dbReference type="ARBA" id="ARBA00004141"/>
    </source>
</evidence>
<organism evidence="9 10">
    <name type="scientific">Stephania japonica</name>
    <dbReference type="NCBI Taxonomy" id="461633"/>
    <lineage>
        <taxon>Eukaryota</taxon>
        <taxon>Viridiplantae</taxon>
        <taxon>Streptophyta</taxon>
        <taxon>Embryophyta</taxon>
        <taxon>Tracheophyta</taxon>
        <taxon>Spermatophyta</taxon>
        <taxon>Magnoliopsida</taxon>
        <taxon>Ranunculales</taxon>
        <taxon>Menispermaceae</taxon>
        <taxon>Menispermoideae</taxon>
        <taxon>Cissampelideae</taxon>
        <taxon>Stephania</taxon>
    </lineage>
</organism>
<evidence type="ECO:0000259" key="8">
    <source>
        <dbReference type="Pfam" id="PF01490"/>
    </source>
</evidence>
<keyword evidence="2 7" id="KW-0812">Transmembrane</keyword>
<name>A0AAP0IZB1_9MAGN</name>
<feature type="transmembrane region" description="Helical" evidence="7">
    <location>
        <begin position="357"/>
        <end position="376"/>
    </location>
</feature>
<keyword evidence="5 7" id="KW-0472">Membrane</keyword>
<dbReference type="PANTHER" id="PTHR22950:SF323">
    <property type="entry name" value="AMINO ACID TRANSPORTER AVT6C"/>
    <property type="match status" value="1"/>
</dbReference>
<feature type="transmembrane region" description="Helical" evidence="7">
    <location>
        <begin position="332"/>
        <end position="351"/>
    </location>
</feature>
<feature type="transmembrane region" description="Helical" evidence="7">
    <location>
        <begin position="108"/>
        <end position="128"/>
    </location>
</feature>
<feature type="region of interest" description="Disordered" evidence="6">
    <location>
        <begin position="13"/>
        <end position="32"/>
    </location>
</feature>
<dbReference type="PANTHER" id="PTHR22950">
    <property type="entry name" value="AMINO ACID TRANSPORTER"/>
    <property type="match status" value="1"/>
</dbReference>
<evidence type="ECO:0000256" key="2">
    <source>
        <dbReference type="ARBA" id="ARBA00022692"/>
    </source>
</evidence>
<dbReference type="AlphaFoldDB" id="A0AAP0IZB1"/>
<feature type="domain" description="Amino acid transporter transmembrane" evidence="8">
    <location>
        <begin position="32"/>
        <end position="240"/>
    </location>
</feature>
<dbReference type="GO" id="GO:0031090">
    <property type="term" value="C:organelle membrane"/>
    <property type="evidence" value="ECO:0007669"/>
    <property type="project" value="UniProtKB-ARBA"/>
</dbReference>
<accession>A0AAP0IZB1</accession>
<feature type="transmembrane region" description="Helical" evidence="7">
    <location>
        <begin position="292"/>
        <end position="311"/>
    </location>
</feature>
<dbReference type="InterPro" id="IPR013057">
    <property type="entry name" value="AA_transpt_TM"/>
</dbReference>
<proteinExistence type="predicted"/>
<feature type="transmembrane region" description="Helical" evidence="7">
    <location>
        <begin position="388"/>
        <end position="409"/>
    </location>
</feature>
<feature type="transmembrane region" description="Helical" evidence="7">
    <location>
        <begin position="36"/>
        <end position="56"/>
    </location>
</feature>
<keyword evidence="10" id="KW-1185">Reference proteome</keyword>
<dbReference type="Pfam" id="PF01490">
    <property type="entry name" value="Aa_trans"/>
    <property type="match status" value="1"/>
</dbReference>
<feature type="transmembrane region" description="Helical" evidence="7">
    <location>
        <begin position="229"/>
        <end position="249"/>
    </location>
</feature>
<evidence type="ECO:0000256" key="3">
    <source>
        <dbReference type="ARBA" id="ARBA00022970"/>
    </source>
</evidence>
<gene>
    <name evidence="9" type="ORF">Sjap_014264</name>
</gene>
<evidence type="ECO:0000256" key="4">
    <source>
        <dbReference type="ARBA" id="ARBA00022989"/>
    </source>
</evidence>
<feature type="transmembrane region" description="Helical" evidence="7">
    <location>
        <begin position="62"/>
        <end position="83"/>
    </location>
</feature>
<evidence type="ECO:0000256" key="5">
    <source>
        <dbReference type="ARBA" id="ARBA00023136"/>
    </source>
</evidence>
<evidence type="ECO:0000313" key="10">
    <source>
        <dbReference type="Proteomes" id="UP001417504"/>
    </source>
</evidence>
<protein>
    <recommendedName>
        <fullName evidence="8">Amino acid transporter transmembrane domain-containing protein</fullName>
    </recommendedName>
</protein>
<comment type="caution">
    <text evidence="9">The sequence shown here is derived from an EMBL/GenBank/DDBJ whole genome shotgun (WGS) entry which is preliminary data.</text>
</comment>
<feature type="transmembrane region" description="Helical" evidence="7">
    <location>
        <begin position="160"/>
        <end position="177"/>
    </location>
</feature>
<keyword evidence="3" id="KW-0813">Transport</keyword>
<reference evidence="9 10" key="1">
    <citation type="submission" date="2024-01" db="EMBL/GenBank/DDBJ databases">
        <title>Genome assemblies of Stephania.</title>
        <authorList>
            <person name="Yang L."/>
        </authorList>
    </citation>
    <scope>NUCLEOTIDE SEQUENCE [LARGE SCALE GENOMIC DNA]</scope>
    <source>
        <strain evidence="9">QJT</strain>
        <tissue evidence="9">Leaf</tissue>
    </source>
</reference>
<evidence type="ECO:0000256" key="7">
    <source>
        <dbReference type="SAM" id="Phobius"/>
    </source>
</evidence>
<evidence type="ECO:0000313" key="9">
    <source>
        <dbReference type="EMBL" id="KAK9124662.1"/>
    </source>
</evidence>
<comment type="subcellular location">
    <subcellularLocation>
        <location evidence="1">Membrane</location>
        <topology evidence="1">Multi-pass membrane protein</topology>
    </subcellularLocation>
</comment>
<sequence length="416" mass="44913">MTITKSVEGAGVLDPLLPETRPPENSRSRTPSVSGAVFNVSTSIIGAGIMSIPATLKVLGVFPALILILVIAFLSNVSVDFLLRHTLAGKSKTYAGVMGEAFGRAGSLLLQLSIMLTTLGTLVMYLIIIGDVLSGANKDGIFHPGILQQWFGIHWWNSRQFSILGTVIVVVLPLVMLRRVESLQFTSAVSVLLAVVFVIISSVMAIIAIVEGKTETPKLVPDLAHQASFLELFTAVPVIISLILCAVIYSTVGIFGYLLFGESTMADILVNFNQNLGSEAGLLLNDTVRLSYVFHIMLVFPLLNFSLRYNIDELLFPKQSPLASHPTRFMSITILLLGIIYVAAILIPSIWYSFQFIGSTSAVCIAFIFPGAIALRDAHGISTRRDKIMASLMIFLAGLASIIAISSNITNVIRTS</sequence>
<dbReference type="Gene3D" id="1.20.1740.10">
    <property type="entry name" value="Amino acid/polyamine transporter I"/>
    <property type="match status" value="1"/>
</dbReference>
<dbReference type="GO" id="GO:0015179">
    <property type="term" value="F:L-amino acid transmembrane transporter activity"/>
    <property type="evidence" value="ECO:0007669"/>
    <property type="project" value="TreeGrafter"/>
</dbReference>
<dbReference type="EMBL" id="JBBNAE010000005">
    <property type="protein sequence ID" value="KAK9124662.1"/>
    <property type="molecule type" value="Genomic_DNA"/>
</dbReference>
<feature type="transmembrane region" description="Helical" evidence="7">
    <location>
        <begin position="189"/>
        <end position="209"/>
    </location>
</feature>